<evidence type="ECO:0000313" key="11">
    <source>
        <dbReference type="EMBL" id="CAF4172338.1"/>
    </source>
</evidence>
<dbReference type="EMBL" id="CAJOBA010045075">
    <property type="protein sequence ID" value="CAF4172338.1"/>
    <property type="molecule type" value="Genomic_DNA"/>
</dbReference>
<keyword evidence="6" id="KW-0206">Cytoskeleton</keyword>
<organism evidence="11 12">
    <name type="scientific">Didymodactylos carnosus</name>
    <dbReference type="NCBI Taxonomy" id="1234261"/>
    <lineage>
        <taxon>Eukaryota</taxon>
        <taxon>Metazoa</taxon>
        <taxon>Spiralia</taxon>
        <taxon>Gnathifera</taxon>
        <taxon>Rotifera</taxon>
        <taxon>Eurotatoria</taxon>
        <taxon>Bdelloidea</taxon>
        <taxon>Philodinida</taxon>
        <taxon>Philodinidae</taxon>
        <taxon>Didymodactylos</taxon>
    </lineage>
</organism>
<dbReference type="Proteomes" id="UP000677228">
    <property type="component" value="Unassembled WGS sequence"/>
</dbReference>
<protein>
    <recommendedName>
        <fullName evidence="9">Centriolar and ciliogenesis-associated protein HYLS1 C-terminal domain-containing protein</fullName>
    </recommendedName>
</protein>
<dbReference type="EMBL" id="CAJNOK010023422">
    <property type="protein sequence ID" value="CAF1362502.1"/>
    <property type="molecule type" value="Genomic_DNA"/>
</dbReference>
<feature type="compositionally biased region" description="Basic and acidic residues" evidence="8">
    <location>
        <begin position="168"/>
        <end position="179"/>
    </location>
</feature>
<evidence type="ECO:0000256" key="4">
    <source>
        <dbReference type="ARBA" id="ARBA00022490"/>
    </source>
</evidence>
<evidence type="ECO:0000256" key="3">
    <source>
        <dbReference type="ARBA" id="ARBA00010091"/>
    </source>
</evidence>
<proteinExistence type="inferred from homology"/>
<comment type="similarity">
    <text evidence="3">Belongs to the HYLS1 family.</text>
</comment>
<evidence type="ECO:0000256" key="6">
    <source>
        <dbReference type="ARBA" id="ARBA00023212"/>
    </source>
</evidence>
<dbReference type="GO" id="GO:0005814">
    <property type="term" value="C:centriole"/>
    <property type="evidence" value="ECO:0007669"/>
    <property type="project" value="UniProtKB-SubCell"/>
</dbReference>
<comment type="caution">
    <text evidence="11">The sequence shown here is derived from an EMBL/GenBank/DDBJ whole genome shotgun (WGS) entry which is preliminary data.</text>
</comment>
<comment type="subcellular location">
    <subcellularLocation>
        <location evidence="2">Cell projection</location>
        <location evidence="2">Cilium</location>
    </subcellularLocation>
    <subcellularLocation>
        <location evidence="1">Cytoplasm</location>
        <location evidence="1">Cytoskeleton</location>
        <location evidence="1">Microtubule organizing center</location>
        <location evidence="1">Centrosome</location>
        <location evidence="1">Centriole</location>
    </subcellularLocation>
</comment>
<dbReference type="GO" id="GO:0097730">
    <property type="term" value="C:non-motile cilium"/>
    <property type="evidence" value="ECO:0007669"/>
    <property type="project" value="TreeGrafter"/>
</dbReference>
<dbReference type="Proteomes" id="UP000682733">
    <property type="component" value="Unassembled WGS sequence"/>
</dbReference>
<evidence type="ECO:0000256" key="1">
    <source>
        <dbReference type="ARBA" id="ARBA00004114"/>
    </source>
</evidence>
<dbReference type="GO" id="GO:0060271">
    <property type="term" value="P:cilium assembly"/>
    <property type="evidence" value="ECO:0007669"/>
    <property type="project" value="TreeGrafter"/>
</dbReference>
<feature type="region of interest" description="Disordered" evidence="8">
    <location>
        <begin position="145"/>
        <end position="212"/>
    </location>
</feature>
<dbReference type="PANTHER" id="PTHR34174">
    <property type="entry name" value="HYDROLETHALUS SYNDROME PROTEIN 1"/>
    <property type="match status" value="1"/>
</dbReference>
<reference evidence="11" key="1">
    <citation type="submission" date="2021-02" db="EMBL/GenBank/DDBJ databases">
        <authorList>
            <person name="Nowell W R."/>
        </authorList>
    </citation>
    <scope>NUCLEOTIDE SEQUENCE</scope>
</reference>
<dbReference type="InterPro" id="IPR027918">
    <property type="entry name" value="HYLS1_C_dom"/>
</dbReference>
<evidence type="ECO:0000256" key="8">
    <source>
        <dbReference type="SAM" id="MobiDB-lite"/>
    </source>
</evidence>
<keyword evidence="7" id="KW-0966">Cell projection</keyword>
<evidence type="ECO:0000256" key="7">
    <source>
        <dbReference type="ARBA" id="ARBA00023273"/>
    </source>
</evidence>
<feature type="region of interest" description="Disordered" evidence="8">
    <location>
        <begin position="74"/>
        <end position="132"/>
    </location>
</feature>
<evidence type="ECO:0000259" key="9">
    <source>
        <dbReference type="Pfam" id="PF15311"/>
    </source>
</evidence>
<dbReference type="InterPro" id="IPR052319">
    <property type="entry name" value="Centriolar_ciliogenesis_assoc"/>
</dbReference>
<evidence type="ECO:0000256" key="5">
    <source>
        <dbReference type="ARBA" id="ARBA00022794"/>
    </source>
</evidence>
<dbReference type="AlphaFoldDB" id="A0A8S2RM60"/>
<feature type="compositionally biased region" description="Low complexity" evidence="8">
    <location>
        <begin position="147"/>
        <end position="159"/>
    </location>
</feature>
<feature type="compositionally biased region" description="Low complexity" evidence="8">
    <location>
        <begin position="198"/>
        <end position="212"/>
    </location>
</feature>
<dbReference type="PANTHER" id="PTHR34174:SF1">
    <property type="entry name" value="CENTRIOLAR AND CILIOGENESIS-ASSOCIATED PROTEIN HYLS1"/>
    <property type="match status" value="1"/>
</dbReference>
<name>A0A8S2RM60_9BILA</name>
<feature type="domain" description="Centriolar and ciliogenesis-associated protein HYLS1 C-terminal" evidence="9">
    <location>
        <begin position="207"/>
        <end position="289"/>
    </location>
</feature>
<evidence type="ECO:0000256" key="2">
    <source>
        <dbReference type="ARBA" id="ARBA00004138"/>
    </source>
</evidence>
<evidence type="ECO:0000313" key="12">
    <source>
        <dbReference type="Proteomes" id="UP000682733"/>
    </source>
</evidence>
<gene>
    <name evidence="10" type="ORF">OVA965_LOCUS31305</name>
    <name evidence="11" type="ORF">TMI583_LOCUS32132</name>
</gene>
<keyword evidence="4" id="KW-0963">Cytoplasm</keyword>
<keyword evidence="5" id="KW-0970">Cilium biogenesis/degradation</keyword>
<dbReference type="Pfam" id="PF15311">
    <property type="entry name" value="HYLS1_C"/>
    <property type="match status" value="1"/>
</dbReference>
<sequence length="306" mass="35377">MTYYSNATDDTVFSLEEIREELARCGYDGVSKQTLHKFQTELANLANHDKAQFDQEKSHKRNVQSNVDFTINSVNKQTQSDNESNDNNENDESRDKTNLRSIIPQPSILKTKQHSMNNVDDNDDNYSQSSERVIRRKVLRSINGGYLNNSLFSNSSSNNPKHMYNVKNDNDDSHSDSSDQTRSSSNSVHAIKSFIRPSSSASSLRRANSSSNNNIDSVQLYSYYKRQWQSQRAPGEKSHQSLRWSVRDQLLQRHDVPVKRKTPRRVNDYVVPTEKKRSSLRWEVRYALANPDKFSLQPFRNDDLFS</sequence>
<accession>A0A8S2RM60</accession>
<feature type="compositionally biased region" description="Polar residues" evidence="8">
    <location>
        <begin position="108"/>
        <end position="131"/>
    </location>
</feature>
<evidence type="ECO:0000313" key="10">
    <source>
        <dbReference type="EMBL" id="CAF1362502.1"/>
    </source>
</evidence>